<name>A0AAN6ETX1_EXODE</name>
<feature type="transmembrane region" description="Helical" evidence="1">
    <location>
        <begin position="18"/>
        <end position="41"/>
    </location>
</feature>
<evidence type="ECO:0000313" key="3">
    <source>
        <dbReference type="Proteomes" id="UP001161757"/>
    </source>
</evidence>
<dbReference type="EMBL" id="JAJGCB010000012">
    <property type="protein sequence ID" value="KAJ8989800.1"/>
    <property type="molecule type" value="Genomic_DNA"/>
</dbReference>
<gene>
    <name evidence="2" type="ORF">HRR80_005942</name>
</gene>
<keyword evidence="1" id="KW-0472">Membrane</keyword>
<dbReference type="Proteomes" id="UP001161757">
    <property type="component" value="Unassembled WGS sequence"/>
</dbReference>
<organism evidence="2 3">
    <name type="scientific">Exophiala dermatitidis</name>
    <name type="common">Black yeast-like fungus</name>
    <name type="synonym">Wangiella dermatitidis</name>
    <dbReference type="NCBI Taxonomy" id="5970"/>
    <lineage>
        <taxon>Eukaryota</taxon>
        <taxon>Fungi</taxon>
        <taxon>Dikarya</taxon>
        <taxon>Ascomycota</taxon>
        <taxon>Pezizomycotina</taxon>
        <taxon>Eurotiomycetes</taxon>
        <taxon>Chaetothyriomycetidae</taxon>
        <taxon>Chaetothyriales</taxon>
        <taxon>Herpotrichiellaceae</taxon>
        <taxon>Exophiala</taxon>
    </lineage>
</organism>
<dbReference type="AlphaFoldDB" id="A0AAN6ETX1"/>
<keyword evidence="1" id="KW-0812">Transmembrane</keyword>
<protein>
    <submittedName>
        <fullName evidence="2">Uncharacterized protein</fullName>
    </submittedName>
</protein>
<keyword evidence="1" id="KW-1133">Transmembrane helix</keyword>
<sequence length="122" mass="13228">MSDIAKGVGNLFASFAEIIRGIFATIFGLFGTAINTVIGLFKGVFNLAEGAIGFIIGKIARTGTNVHVLGTILSRLDRKSLHHWHSGCCILWIRPVSATPRKTARADFEGSEEDKLNRTQAK</sequence>
<evidence type="ECO:0000256" key="1">
    <source>
        <dbReference type="SAM" id="Phobius"/>
    </source>
</evidence>
<accession>A0AAN6ETX1</accession>
<reference evidence="2" key="1">
    <citation type="submission" date="2023-01" db="EMBL/GenBank/DDBJ databases">
        <title>Exophiala dermititidis isolated from Cystic Fibrosis Patient.</title>
        <authorList>
            <person name="Kurbessoian T."/>
            <person name="Crocker A."/>
            <person name="Murante D."/>
            <person name="Hogan D.A."/>
            <person name="Stajich J.E."/>
        </authorList>
    </citation>
    <scope>NUCLEOTIDE SEQUENCE</scope>
    <source>
        <strain evidence="2">Ex8</strain>
    </source>
</reference>
<evidence type="ECO:0000313" key="2">
    <source>
        <dbReference type="EMBL" id="KAJ8989800.1"/>
    </source>
</evidence>
<comment type="caution">
    <text evidence="2">The sequence shown here is derived from an EMBL/GenBank/DDBJ whole genome shotgun (WGS) entry which is preliminary data.</text>
</comment>
<proteinExistence type="predicted"/>